<evidence type="ECO:0000313" key="5">
    <source>
        <dbReference type="EMBL" id="KAF5894277.1"/>
    </source>
</evidence>
<dbReference type="AlphaFoldDB" id="A0A8J4UG07"/>
<dbReference type="OrthoDB" id="271862at2759"/>
<feature type="domain" description="K Homology" evidence="4">
    <location>
        <begin position="51"/>
        <end position="124"/>
    </location>
</feature>
<evidence type="ECO:0000256" key="2">
    <source>
        <dbReference type="PROSITE-ProRule" id="PRU00117"/>
    </source>
</evidence>
<name>A0A8J4UG07_CLAMG</name>
<dbReference type="Pfam" id="PF24234">
    <property type="entry name" value="KH_BICC1_1st"/>
    <property type="match status" value="1"/>
</dbReference>
<feature type="compositionally biased region" description="Basic and acidic residues" evidence="3">
    <location>
        <begin position="638"/>
        <end position="648"/>
    </location>
</feature>
<comment type="caution">
    <text evidence="5">The sequence shown here is derived from an EMBL/GenBank/DDBJ whole genome shotgun (WGS) entry which is preliminary data.</text>
</comment>
<dbReference type="PROSITE" id="PS50084">
    <property type="entry name" value="KH_TYPE_1"/>
    <property type="match status" value="2"/>
</dbReference>
<dbReference type="SMART" id="SM00322">
    <property type="entry name" value="KH"/>
    <property type="match status" value="2"/>
</dbReference>
<accession>A0A8J4UG07</accession>
<keyword evidence="2" id="KW-0694">RNA-binding</keyword>
<dbReference type="GO" id="GO:0003723">
    <property type="term" value="F:RNA binding"/>
    <property type="evidence" value="ECO:0007669"/>
    <property type="project" value="UniProtKB-UniRule"/>
</dbReference>
<dbReference type="Gene3D" id="3.30.1370.10">
    <property type="entry name" value="K Homology domain, type 1"/>
    <property type="match status" value="1"/>
</dbReference>
<dbReference type="CDD" id="cd22421">
    <property type="entry name" value="KH-I_BICC1_rpt2"/>
    <property type="match status" value="1"/>
</dbReference>
<feature type="compositionally biased region" description="Polar residues" evidence="3">
    <location>
        <begin position="557"/>
        <end position="569"/>
    </location>
</feature>
<dbReference type="InterPro" id="IPR036612">
    <property type="entry name" value="KH_dom_type_1_sf"/>
</dbReference>
<dbReference type="Pfam" id="PF22985">
    <property type="entry name" value="KH_BICC1"/>
    <property type="match status" value="2"/>
</dbReference>
<sequence length="909" mass="96848">MDETSTQIAWPSKLKIGAKSKKDPHIKVSGRRDDVREAKERILAVLDTKSKRVTLKMDVSHTEHSHVIGKGGNNIKRVMEETGCHIHFPDSNRNSQGEKSNQVSIAGQPAGVETARAKIRELMSLVLMFECGGFVESLDLSSPVIQHIAQSCGVAITCKPPSHIYGNTVAIRGNQSNAAAVKRGAALLLDHLAGSMSGSVTVSTQLDIAPQHHLSLLGRNAANLKHISQRTGAHIHFPDPSTPSHSHAHTRRSSVYIQGSIDAVYDARQQLMGCLPLVLMFDIKEEAEIEPQCIATLMEQLDVFISIKPKPKQPSKSVIVKSVERNAGNMYEARRLLLALESACASSPSPPVSSSFPLSTSSIPVNEHGSPSSLLTPVGLDALASAGLGLSTLGLLGSPDIPAHNGSDSNPVLNGNGSIQNGPRDVVGTLQSSNHTHTLAPLQGPSLWTNSHTTSANTAGFSSVLMLQSVSQGSLSGLLLSGVHGYGQNYTQGPSLTHSHTHTHTPSPPPGLAPIHKPVSTDQLKTHMPSMYRGISSVSLTESMLGSAHCDPAQEVNGHSQSEAHSNKSGTDEGSDTFVEVGMPRSPSHSANGSELKQMLASCAVSPGKRQTVELLQGTKNSHLRSDCLLSDPEPDTVADKRAPGSERAAERIRLAPHAFDYEQKKLLATKAMLKKPVVTEVRTPTNTWSGLGFSKSMPAESIKQIRRVGHTAYKPSVNTTCQGAPLSVSCTGSRESQSNDSDGESWCTRNGSCVINGSGAGTRSFPSSISATERSKRNAMDQYLSSSNYMECISFMGGSKASSLSSKGTDLPELFSTLGLGKYTDVFQQQELNKSRRELFEPSNVRTSFLEGGGVNSRLARHFHADVASQEAVLSSDVTAPLPHQIRARVPVEVTSVITQGGGYSVCV</sequence>
<dbReference type="InterPro" id="IPR054727">
    <property type="entry name" value="BICC1_KH"/>
</dbReference>
<evidence type="ECO:0000256" key="1">
    <source>
        <dbReference type="ARBA" id="ARBA00022737"/>
    </source>
</evidence>
<dbReference type="InterPro" id="IPR047549">
    <property type="entry name" value="BICC1_KH-I_rpt1"/>
</dbReference>
<dbReference type="Gene3D" id="3.30.310.270">
    <property type="match status" value="1"/>
</dbReference>
<proteinExistence type="predicted"/>
<feature type="domain" description="K Homology" evidence="4">
    <location>
        <begin position="200"/>
        <end position="276"/>
    </location>
</feature>
<dbReference type="SUPFAM" id="SSF54791">
    <property type="entry name" value="Eukaryotic type KH-domain (KH-domain type I)"/>
    <property type="match status" value="2"/>
</dbReference>
<organism evidence="5 6">
    <name type="scientific">Clarias magur</name>
    <name type="common">Asian catfish</name>
    <name type="synonym">Macropteronotus magur</name>
    <dbReference type="NCBI Taxonomy" id="1594786"/>
    <lineage>
        <taxon>Eukaryota</taxon>
        <taxon>Metazoa</taxon>
        <taxon>Chordata</taxon>
        <taxon>Craniata</taxon>
        <taxon>Vertebrata</taxon>
        <taxon>Euteleostomi</taxon>
        <taxon>Actinopterygii</taxon>
        <taxon>Neopterygii</taxon>
        <taxon>Teleostei</taxon>
        <taxon>Ostariophysi</taxon>
        <taxon>Siluriformes</taxon>
        <taxon>Clariidae</taxon>
        <taxon>Clarias</taxon>
    </lineage>
</organism>
<dbReference type="InterPro" id="IPR004087">
    <property type="entry name" value="KH_dom"/>
</dbReference>
<protein>
    <submittedName>
        <fullName evidence="5">Protein bicaudal C 1-B-like isoform X1</fullName>
    </submittedName>
</protein>
<dbReference type="InterPro" id="IPR004088">
    <property type="entry name" value="KH_dom_type_1"/>
</dbReference>
<dbReference type="Pfam" id="PF00013">
    <property type="entry name" value="KH_1"/>
    <property type="match status" value="2"/>
</dbReference>
<evidence type="ECO:0000256" key="3">
    <source>
        <dbReference type="SAM" id="MobiDB-lite"/>
    </source>
</evidence>
<feature type="region of interest" description="Disordered" evidence="3">
    <location>
        <begin position="625"/>
        <end position="648"/>
    </location>
</feature>
<dbReference type="InterPro" id="IPR047554">
    <property type="entry name" value="BICC1_KH-I_rpt2"/>
</dbReference>
<dbReference type="CDD" id="cd22422">
    <property type="entry name" value="KH-I_BICC1_rpt3"/>
    <property type="match status" value="1"/>
</dbReference>
<keyword evidence="1" id="KW-0677">Repeat</keyword>
<keyword evidence="6" id="KW-1185">Reference proteome</keyword>
<reference evidence="5" key="1">
    <citation type="submission" date="2020-07" db="EMBL/GenBank/DDBJ databases">
        <title>Clarias magur genome sequencing, assembly and annotation.</title>
        <authorList>
            <person name="Kushwaha B."/>
            <person name="Kumar R."/>
            <person name="Das P."/>
            <person name="Joshi C.G."/>
            <person name="Kumar D."/>
            <person name="Nagpure N.S."/>
            <person name="Pandey M."/>
            <person name="Agarwal S."/>
            <person name="Srivastava S."/>
            <person name="Singh M."/>
            <person name="Sahoo L."/>
            <person name="Jayasankar P."/>
            <person name="Meher P.K."/>
            <person name="Koringa P.G."/>
            <person name="Iquebal M.A."/>
            <person name="Das S.P."/>
            <person name="Bit A."/>
            <person name="Patnaik S."/>
            <person name="Patel N."/>
            <person name="Shah T.M."/>
            <person name="Hinsu A."/>
            <person name="Jena J.K."/>
        </authorList>
    </citation>
    <scope>NUCLEOTIDE SEQUENCE</scope>
    <source>
        <strain evidence="5">CIFAMagur01</strain>
        <tissue evidence="5">Testis</tissue>
    </source>
</reference>
<dbReference type="GO" id="GO:0005737">
    <property type="term" value="C:cytoplasm"/>
    <property type="evidence" value="ECO:0007669"/>
    <property type="project" value="TreeGrafter"/>
</dbReference>
<dbReference type="EMBL" id="QNUK01000381">
    <property type="protein sequence ID" value="KAF5894277.1"/>
    <property type="molecule type" value="Genomic_DNA"/>
</dbReference>
<evidence type="ECO:0000259" key="4">
    <source>
        <dbReference type="SMART" id="SM00322"/>
    </source>
</evidence>
<feature type="region of interest" description="Disordered" evidence="3">
    <location>
        <begin position="550"/>
        <end position="593"/>
    </location>
</feature>
<dbReference type="InterPro" id="IPR047553">
    <property type="entry name" value="BICC1_KH-I_rpt3"/>
</dbReference>
<evidence type="ECO:0000313" key="6">
    <source>
        <dbReference type="Proteomes" id="UP000727407"/>
    </source>
</evidence>
<dbReference type="PANTHER" id="PTHR10627:SF78">
    <property type="entry name" value="PROTEIN BICAUDAL C HOMOLOG 1"/>
    <property type="match status" value="1"/>
</dbReference>
<gene>
    <name evidence="5" type="ORF">DAT39_016007</name>
</gene>
<dbReference type="Proteomes" id="UP000727407">
    <property type="component" value="Unassembled WGS sequence"/>
</dbReference>
<dbReference type="PANTHER" id="PTHR10627">
    <property type="entry name" value="SCP160"/>
    <property type="match status" value="1"/>
</dbReference>
<feature type="region of interest" description="Disordered" evidence="3">
    <location>
        <begin position="491"/>
        <end position="518"/>
    </location>
</feature>